<feature type="region of interest" description="Disordered" evidence="1">
    <location>
        <begin position="420"/>
        <end position="451"/>
    </location>
</feature>
<reference evidence="3" key="2">
    <citation type="submission" date="2021-12" db="EMBL/GenBank/DDBJ databases">
        <title>Resequencing data analysis of finger millet.</title>
        <authorList>
            <person name="Hatakeyama M."/>
            <person name="Aluri S."/>
            <person name="Balachadran M.T."/>
            <person name="Sivarajan S.R."/>
            <person name="Poveda L."/>
            <person name="Shimizu-Inatsugi R."/>
            <person name="Schlapbach R."/>
            <person name="Sreeman S.M."/>
            <person name="Shimizu K.K."/>
        </authorList>
    </citation>
    <scope>NUCLEOTIDE SEQUENCE</scope>
</reference>
<feature type="region of interest" description="Disordered" evidence="1">
    <location>
        <begin position="130"/>
        <end position="157"/>
    </location>
</feature>
<feature type="compositionally biased region" description="Acidic residues" evidence="1">
    <location>
        <begin position="186"/>
        <end position="238"/>
    </location>
</feature>
<proteinExistence type="predicted"/>
<dbReference type="EMBL" id="BQKI01000076">
    <property type="protein sequence ID" value="GJN23926.1"/>
    <property type="molecule type" value="Genomic_DNA"/>
</dbReference>
<reference evidence="3" key="1">
    <citation type="journal article" date="2018" name="DNA Res.">
        <title>Multiple hybrid de novo genome assembly of finger millet, an orphan allotetraploid crop.</title>
        <authorList>
            <person name="Hatakeyama M."/>
            <person name="Aluri S."/>
            <person name="Balachadran M.T."/>
            <person name="Sivarajan S.R."/>
            <person name="Patrignani A."/>
            <person name="Gruter S."/>
            <person name="Poveda L."/>
            <person name="Shimizu-Inatsugi R."/>
            <person name="Baeten J."/>
            <person name="Francoijs K.J."/>
            <person name="Nataraja K.N."/>
            <person name="Reddy Y.A.N."/>
            <person name="Phadnis S."/>
            <person name="Ravikumar R.L."/>
            <person name="Schlapbach R."/>
            <person name="Sreeman S.M."/>
            <person name="Shimizu K.K."/>
        </authorList>
    </citation>
    <scope>NUCLEOTIDE SEQUENCE</scope>
</reference>
<comment type="caution">
    <text evidence="3">The sequence shown here is derived from an EMBL/GenBank/DDBJ whole genome shotgun (WGS) entry which is preliminary data.</text>
</comment>
<dbReference type="AlphaFoldDB" id="A0AAV5EP93"/>
<accession>A0AAV5EP93</accession>
<feature type="domain" description="Transposase-associated" evidence="2">
    <location>
        <begin position="51"/>
        <end position="123"/>
    </location>
</feature>
<protein>
    <recommendedName>
        <fullName evidence="2">Transposase-associated domain-containing protein</fullName>
    </recommendedName>
</protein>
<feature type="compositionally biased region" description="Basic and acidic residues" evidence="1">
    <location>
        <begin position="348"/>
        <end position="358"/>
    </location>
</feature>
<sequence>MSGVRGDQFNLTTVCNRKLTGGARYYLAGFEHELGPLNTSTDSTVFKPSYKEWMRASRISHEYDKGLSKFIELALDTSAEQNRILCPCKTCGNNYWLEADDVRDHLISQGFMKGYTSWIHHGEGMRSAILGDASNSDDEKGTAAGMNSVRGRESGDNYAKKRRLMKLSALEELNHTTKKQKQLDSQLEDEISSDDDHEESDNGETETENEYDSEESESEYEEGQANFEDEEDQADLEGEQYQAELEKMNTALAEVVEVRQENKKLWSVVDTLMTNQAKLQQQYDELKSQISAPQRFPSVDSSPIVGPVPQDPLRDVANQEASVTHERPEPEEQMGVVSPNLNRIKSRISEHQTTKDKTPPQQSVEKAKKQRRFRTPLHMANEGRIDIAFDLRLSLLNVIFCTLIVGANLHECLLQGSRPCPEPPTPGSAATDPNQWRQPQFPQAFTKNGIS</sequence>
<evidence type="ECO:0000259" key="2">
    <source>
        <dbReference type="Pfam" id="PF13963"/>
    </source>
</evidence>
<dbReference type="InterPro" id="IPR029480">
    <property type="entry name" value="Transpos_assoc"/>
</dbReference>
<organism evidence="3 4">
    <name type="scientific">Eleusine coracana subsp. coracana</name>
    <dbReference type="NCBI Taxonomy" id="191504"/>
    <lineage>
        <taxon>Eukaryota</taxon>
        <taxon>Viridiplantae</taxon>
        <taxon>Streptophyta</taxon>
        <taxon>Embryophyta</taxon>
        <taxon>Tracheophyta</taxon>
        <taxon>Spermatophyta</taxon>
        <taxon>Magnoliopsida</taxon>
        <taxon>Liliopsida</taxon>
        <taxon>Poales</taxon>
        <taxon>Poaceae</taxon>
        <taxon>PACMAD clade</taxon>
        <taxon>Chloridoideae</taxon>
        <taxon>Cynodonteae</taxon>
        <taxon>Eleusininae</taxon>
        <taxon>Eleusine</taxon>
    </lineage>
</organism>
<keyword evidence="4" id="KW-1185">Reference proteome</keyword>
<dbReference type="Proteomes" id="UP001054889">
    <property type="component" value="Unassembled WGS sequence"/>
</dbReference>
<feature type="region of interest" description="Disordered" evidence="1">
    <location>
        <begin position="348"/>
        <end position="371"/>
    </location>
</feature>
<feature type="region of interest" description="Disordered" evidence="1">
    <location>
        <begin position="171"/>
        <end position="245"/>
    </location>
</feature>
<evidence type="ECO:0000313" key="4">
    <source>
        <dbReference type="Proteomes" id="UP001054889"/>
    </source>
</evidence>
<evidence type="ECO:0000256" key="1">
    <source>
        <dbReference type="SAM" id="MobiDB-lite"/>
    </source>
</evidence>
<feature type="compositionally biased region" description="Polar residues" evidence="1">
    <location>
        <begin position="431"/>
        <end position="451"/>
    </location>
</feature>
<gene>
    <name evidence="3" type="primary">gb11620</name>
    <name evidence="3" type="ORF">PR202_gb11620</name>
</gene>
<evidence type="ECO:0000313" key="3">
    <source>
        <dbReference type="EMBL" id="GJN23926.1"/>
    </source>
</evidence>
<dbReference type="Pfam" id="PF13963">
    <property type="entry name" value="Transpos_assoc"/>
    <property type="match status" value="1"/>
</dbReference>
<name>A0AAV5EP93_ELECO</name>